<keyword evidence="4" id="KW-1185">Reference proteome</keyword>
<gene>
    <name evidence="3" type="primary">Aste57867_21508</name>
    <name evidence="2" type="ORF">As57867_021439</name>
    <name evidence="3" type="ORF">ASTE57867_21508</name>
</gene>
<dbReference type="PANTHER" id="PTHR46137">
    <property type="entry name" value="OS05G0310600 PROTEIN"/>
    <property type="match status" value="1"/>
</dbReference>
<dbReference type="PROSITE" id="PS51934">
    <property type="entry name" value="LRAT"/>
    <property type="match status" value="1"/>
</dbReference>
<protein>
    <submittedName>
        <fullName evidence="3">Aste57867_21508 protein</fullName>
    </submittedName>
</protein>
<dbReference type="Pfam" id="PF04970">
    <property type="entry name" value="LRAT"/>
    <property type="match status" value="1"/>
</dbReference>
<evidence type="ECO:0000259" key="1">
    <source>
        <dbReference type="PROSITE" id="PS51934"/>
    </source>
</evidence>
<organism evidence="3 4">
    <name type="scientific">Aphanomyces stellatus</name>
    <dbReference type="NCBI Taxonomy" id="120398"/>
    <lineage>
        <taxon>Eukaryota</taxon>
        <taxon>Sar</taxon>
        <taxon>Stramenopiles</taxon>
        <taxon>Oomycota</taxon>
        <taxon>Saprolegniomycetes</taxon>
        <taxon>Saprolegniales</taxon>
        <taxon>Verrucalvaceae</taxon>
        <taxon>Aphanomyces</taxon>
    </lineage>
</organism>
<dbReference type="EMBL" id="VJMH01006979">
    <property type="protein sequence ID" value="KAF0686666.1"/>
    <property type="molecule type" value="Genomic_DNA"/>
</dbReference>
<name>A0A485LHQ4_9STRA</name>
<dbReference type="AlphaFoldDB" id="A0A485LHQ4"/>
<evidence type="ECO:0000313" key="4">
    <source>
        <dbReference type="Proteomes" id="UP000332933"/>
    </source>
</evidence>
<evidence type="ECO:0000313" key="2">
    <source>
        <dbReference type="EMBL" id="KAF0686666.1"/>
    </source>
</evidence>
<accession>A0A485LHQ4</accession>
<evidence type="ECO:0000313" key="3">
    <source>
        <dbReference type="EMBL" id="VFT98178.1"/>
    </source>
</evidence>
<dbReference type="PANTHER" id="PTHR46137:SF3">
    <property type="entry name" value="OS05G0310600 PROTEIN"/>
    <property type="match status" value="1"/>
</dbReference>
<proteinExistence type="predicted"/>
<sequence length="402" mass="45788">MGNFYTKVTSIRTLRAGDHLCVWDESRWPIRYQHHGIVWTQGDDEDTIMICHVWSPLVGYAEAQADSCVRISPLRDFLSNRKVASLRVVEYNTSNLREVLSKWGEVHMTKADLPEVVLARCKFLMGLGKGEFNIFSQNCEHYAHWCMTGEQWCKQVLTKPKSRVPFEHQIAPDQVVAMEEEIEEIKSVSKRVVDKVLALDGQLVKLRVNGYTNHFVTILPSGHVAVTDVPDDASVFELSAEAKVYNFVKVSFRHTTSRNLYMFSRSTLSCFRDLRMKKSNCVRGRTGLSWELSSNGYMKSMNQHRRYIGIRSDKRLVDVSMRGDAARFEIVPVDESIECPPEYDAAIRKLPSSRTMDIGGGHGRSFDVRSGSDARLLEKMDEEAEVEPDDPHATAYIQVESV</sequence>
<reference evidence="3 4" key="1">
    <citation type="submission" date="2019-03" db="EMBL/GenBank/DDBJ databases">
        <authorList>
            <person name="Gaulin E."/>
            <person name="Dumas B."/>
        </authorList>
    </citation>
    <scope>NUCLEOTIDE SEQUENCE [LARGE SCALE GENOMIC DNA]</scope>
    <source>
        <strain evidence="3">CBS 568.67</strain>
    </source>
</reference>
<dbReference type="Proteomes" id="UP000332933">
    <property type="component" value="Unassembled WGS sequence"/>
</dbReference>
<dbReference type="Gene3D" id="3.90.1720.10">
    <property type="entry name" value="endopeptidase domain like (from Nostoc punctiforme)"/>
    <property type="match status" value="1"/>
</dbReference>
<reference evidence="2" key="2">
    <citation type="submission" date="2019-06" db="EMBL/GenBank/DDBJ databases">
        <title>Genomics analysis of Aphanomyces spp. identifies a new class of oomycete effector associated with host adaptation.</title>
        <authorList>
            <person name="Gaulin E."/>
        </authorList>
    </citation>
    <scope>NUCLEOTIDE SEQUENCE</scope>
    <source>
        <strain evidence="2">CBS 578.67</strain>
    </source>
</reference>
<feature type="domain" description="LRAT" evidence="1">
    <location>
        <begin position="24"/>
        <end position="155"/>
    </location>
</feature>
<dbReference type="InterPro" id="IPR007053">
    <property type="entry name" value="LRAT_dom"/>
</dbReference>
<dbReference type="EMBL" id="CAADRA010007005">
    <property type="protein sequence ID" value="VFT98178.1"/>
    <property type="molecule type" value="Genomic_DNA"/>
</dbReference>
<dbReference type="OrthoDB" id="421951at2759"/>